<gene>
    <name evidence="2" type="ORF">BpHYR1_013518</name>
</gene>
<keyword evidence="3" id="KW-1185">Reference proteome</keyword>
<evidence type="ECO:0000256" key="1">
    <source>
        <dbReference type="SAM" id="SignalP"/>
    </source>
</evidence>
<proteinExistence type="predicted"/>
<sequence>MNKKTFLVFYLLISVLPIITIASTETDASETVATNSATEAAIVSVTKAASITEKETVYIDFERLSKTANIKIVTKYMDPNALQDEISSKCSLNCPDNVDCGDLTGSVEWTYSADNSVKTTNLSYSRENNEFYSYLGHNDWESAIGDSINCTLKLNYNNVSFEAASPEYGLVLKCEMENLSPADQAASDSDQHRYVLSYTENETKTNRLRCYTTIPFACSDTSQSNCDFRLSLNYNTNPAKDRVVVTQCSKNSNQNYVCNSKDRMFKPSSTWTTLDSELIWDIAVNLESKNKNFKNENYELVLQSQKTGEVSSVFDRLQLPVAEQHDDNNKYSVGLALSTNVYTPMFGKN</sequence>
<feature type="chain" id="PRO_5018014048" description="Ig-like domain-containing protein" evidence="1">
    <location>
        <begin position="23"/>
        <end position="349"/>
    </location>
</feature>
<reference evidence="2 3" key="1">
    <citation type="journal article" date="2018" name="Sci. Rep.">
        <title>Genomic signatures of local adaptation to the degree of environmental predictability in rotifers.</title>
        <authorList>
            <person name="Franch-Gras L."/>
            <person name="Hahn C."/>
            <person name="Garcia-Roger E.M."/>
            <person name="Carmona M.J."/>
            <person name="Serra M."/>
            <person name="Gomez A."/>
        </authorList>
    </citation>
    <scope>NUCLEOTIDE SEQUENCE [LARGE SCALE GENOMIC DNA]</scope>
    <source>
        <strain evidence="2">HYR1</strain>
    </source>
</reference>
<evidence type="ECO:0008006" key="4">
    <source>
        <dbReference type="Google" id="ProtNLM"/>
    </source>
</evidence>
<evidence type="ECO:0000313" key="3">
    <source>
        <dbReference type="Proteomes" id="UP000276133"/>
    </source>
</evidence>
<dbReference type="EMBL" id="REGN01010124">
    <property type="protein sequence ID" value="RMZ99647.1"/>
    <property type="molecule type" value="Genomic_DNA"/>
</dbReference>
<name>A0A3M7PLX6_BRAPC</name>
<comment type="caution">
    <text evidence="2">The sequence shown here is derived from an EMBL/GenBank/DDBJ whole genome shotgun (WGS) entry which is preliminary data.</text>
</comment>
<dbReference type="Proteomes" id="UP000276133">
    <property type="component" value="Unassembled WGS sequence"/>
</dbReference>
<protein>
    <recommendedName>
        <fullName evidence="4">Ig-like domain-containing protein</fullName>
    </recommendedName>
</protein>
<keyword evidence="1" id="KW-0732">Signal</keyword>
<evidence type="ECO:0000313" key="2">
    <source>
        <dbReference type="EMBL" id="RMZ99647.1"/>
    </source>
</evidence>
<dbReference type="AlphaFoldDB" id="A0A3M7PLX6"/>
<organism evidence="2 3">
    <name type="scientific">Brachionus plicatilis</name>
    <name type="common">Marine rotifer</name>
    <name type="synonym">Brachionus muelleri</name>
    <dbReference type="NCBI Taxonomy" id="10195"/>
    <lineage>
        <taxon>Eukaryota</taxon>
        <taxon>Metazoa</taxon>
        <taxon>Spiralia</taxon>
        <taxon>Gnathifera</taxon>
        <taxon>Rotifera</taxon>
        <taxon>Eurotatoria</taxon>
        <taxon>Monogononta</taxon>
        <taxon>Pseudotrocha</taxon>
        <taxon>Ploima</taxon>
        <taxon>Brachionidae</taxon>
        <taxon>Brachionus</taxon>
    </lineage>
</organism>
<accession>A0A3M7PLX6</accession>
<feature type="signal peptide" evidence="1">
    <location>
        <begin position="1"/>
        <end position="22"/>
    </location>
</feature>